<gene>
    <name evidence="3" type="ORF">HF521_016881</name>
</gene>
<accession>A0A8T0BL91</accession>
<evidence type="ECO:0000313" key="4">
    <source>
        <dbReference type="Proteomes" id="UP000606274"/>
    </source>
</evidence>
<evidence type="ECO:0000256" key="2">
    <source>
        <dbReference type="SAM" id="MobiDB-lite"/>
    </source>
</evidence>
<keyword evidence="1" id="KW-0175">Coiled coil</keyword>
<feature type="compositionally biased region" description="Basic and acidic residues" evidence="2">
    <location>
        <begin position="137"/>
        <end position="157"/>
    </location>
</feature>
<evidence type="ECO:0000313" key="3">
    <source>
        <dbReference type="EMBL" id="KAF7707824.1"/>
    </source>
</evidence>
<sequence>MELQSSLKIHKELEKTVDCERESWTREQKKVEEHVAQLEVTLEQTTMELQSFLKILKQNPTYLQNITKLLSSLNLHEEQEKIVERERESWAREQKQLQERVAQLEATLKRNKGKKAKLDMKKSNNLQLKPTRSLQDSLKHSEEKKCADHQSKHLRSDRERLEQRLAQLVTTLNFEQNKFKKEIEMIELDMEEMTTRHFQTIRELQDSLNHCEEEKLFNERQRTTGGTCCSAGGHFGI</sequence>
<dbReference type="AlphaFoldDB" id="A0A8T0BL91"/>
<organism evidence="3 4">
    <name type="scientific">Silurus meridionalis</name>
    <name type="common">Southern catfish</name>
    <name type="synonym">Silurus soldatovi meridionalis</name>
    <dbReference type="NCBI Taxonomy" id="175797"/>
    <lineage>
        <taxon>Eukaryota</taxon>
        <taxon>Metazoa</taxon>
        <taxon>Chordata</taxon>
        <taxon>Craniata</taxon>
        <taxon>Vertebrata</taxon>
        <taxon>Euteleostomi</taxon>
        <taxon>Actinopterygii</taxon>
        <taxon>Neopterygii</taxon>
        <taxon>Teleostei</taxon>
        <taxon>Ostariophysi</taxon>
        <taxon>Siluriformes</taxon>
        <taxon>Siluridae</taxon>
        <taxon>Silurus</taxon>
    </lineage>
</organism>
<feature type="coiled-coil region" evidence="1">
    <location>
        <begin position="73"/>
        <end position="114"/>
    </location>
</feature>
<keyword evidence="4" id="KW-1185">Reference proteome</keyword>
<evidence type="ECO:0000256" key="1">
    <source>
        <dbReference type="SAM" id="Coils"/>
    </source>
</evidence>
<dbReference type="EMBL" id="JABFDY010000004">
    <property type="protein sequence ID" value="KAF7707824.1"/>
    <property type="molecule type" value="Genomic_DNA"/>
</dbReference>
<proteinExistence type="predicted"/>
<reference evidence="3" key="1">
    <citation type="submission" date="2020-08" db="EMBL/GenBank/DDBJ databases">
        <title>Chromosome-level assembly of Southern catfish (Silurus meridionalis) provides insights into visual adaptation to the nocturnal and benthic lifestyles.</title>
        <authorList>
            <person name="Zhang Y."/>
            <person name="Wang D."/>
            <person name="Peng Z."/>
        </authorList>
    </citation>
    <scope>NUCLEOTIDE SEQUENCE</scope>
    <source>
        <strain evidence="3">SWU-2019-XX</strain>
        <tissue evidence="3">Muscle</tissue>
    </source>
</reference>
<name>A0A8T0BL91_SILME</name>
<comment type="caution">
    <text evidence="3">The sequence shown here is derived from an EMBL/GenBank/DDBJ whole genome shotgun (WGS) entry which is preliminary data.</text>
</comment>
<protein>
    <submittedName>
        <fullName evidence="3">Uncharacterized protein</fullName>
    </submittedName>
</protein>
<feature type="region of interest" description="Disordered" evidence="2">
    <location>
        <begin position="128"/>
        <end position="157"/>
    </location>
</feature>
<dbReference type="Proteomes" id="UP000606274">
    <property type="component" value="Unassembled WGS sequence"/>
</dbReference>